<reference evidence="8" key="2">
    <citation type="submission" date="2025-08" db="UniProtKB">
        <authorList>
            <consortium name="RefSeq"/>
        </authorList>
    </citation>
    <scope>IDENTIFICATION</scope>
</reference>
<organism evidence="7 8">
    <name type="scientific">Gossypium hirsutum</name>
    <name type="common">Upland cotton</name>
    <name type="synonym">Gossypium mexicanum</name>
    <dbReference type="NCBI Taxonomy" id="3635"/>
    <lineage>
        <taxon>Eukaryota</taxon>
        <taxon>Viridiplantae</taxon>
        <taxon>Streptophyta</taxon>
        <taxon>Embryophyta</taxon>
        <taxon>Tracheophyta</taxon>
        <taxon>Spermatophyta</taxon>
        <taxon>Magnoliopsida</taxon>
        <taxon>eudicotyledons</taxon>
        <taxon>Gunneridae</taxon>
        <taxon>Pentapetalae</taxon>
        <taxon>rosids</taxon>
        <taxon>malvids</taxon>
        <taxon>Malvales</taxon>
        <taxon>Malvaceae</taxon>
        <taxon>Malvoideae</taxon>
        <taxon>Gossypium</taxon>
    </lineage>
</organism>
<gene>
    <name evidence="8" type="primary">LOC107936975</name>
</gene>
<dbReference type="PANTHER" id="PTHR42647:SF6">
    <property type="entry name" value="RING-TYPE DOMAIN-CONTAINING PROTEIN"/>
    <property type="match status" value="1"/>
</dbReference>
<reference evidence="7" key="1">
    <citation type="journal article" date="2020" name="Nat. Genet.">
        <title>Genomic diversifications of five Gossypium allopolyploid species and their impact on cotton improvement.</title>
        <authorList>
            <person name="Chen Z.J."/>
            <person name="Sreedasyam A."/>
            <person name="Ando A."/>
            <person name="Song Q."/>
            <person name="De Santiago L.M."/>
            <person name="Hulse-Kemp A.M."/>
            <person name="Ding M."/>
            <person name="Ye W."/>
            <person name="Kirkbride R.C."/>
            <person name="Jenkins J."/>
            <person name="Plott C."/>
            <person name="Lovell J."/>
            <person name="Lin Y.M."/>
            <person name="Vaughn R."/>
            <person name="Liu B."/>
            <person name="Simpson S."/>
            <person name="Scheffler B.E."/>
            <person name="Wen L."/>
            <person name="Saski C.A."/>
            <person name="Grover C.E."/>
            <person name="Hu G."/>
            <person name="Conover J.L."/>
            <person name="Carlson J.W."/>
            <person name="Shu S."/>
            <person name="Boston L.B."/>
            <person name="Williams M."/>
            <person name="Peterson D.G."/>
            <person name="McGee K."/>
            <person name="Jones D.C."/>
            <person name="Wendel J.F."/>
            <person name="Stelly D.M."/>
            <person name="Grimwood J."/>
            <person name="Schmutz J."/>
        </authorList>
    </citation>
    <scope>NUCLEOTIDE SEQUENCE [LARGE SCALE GENOMIC DNA]</scope>
    <source>
        <strain evidence="7">cv. TM-1</strain>
    </source>
</reference>
<keyword evidence="2 4" id="KW-0863">Zinc-finger</keyword>
<keyword evidence="7" id="KW-1185">Reference proteome</keyword>
<dbReference type="AlphaFoldDB" id="A0A1U8MI80"/>
<dbReference type="OMA" id="ICKVCCA"/>
<feature type="coiled-coil region" evidence="5">
    <location>
        <begin position="93"/>
        <end position="127"/>
    </location>
</feature>
<dbReference type="SMR" id="A0A1U8MI80"/>
<dbReference type="KEGG" id="ghi:107936975"/>
<dbReference type="Gene3D" id="3.30.40.10">
    <property type="entry name" value="Zinc/RING finger domain, C3HC4 (zinc finger)"/>
    <property type="match status" value="1"/>
</dbReference>
<dbReference type="InterPro" id="IPR001841">
    <property type="entry name" value="Znf_RING"/>
</dbReference>
<dbReference type="GeneID" id="107936975"/>
<dbReference type="FunFam" id="1.10.1170.10:FF:000002">
    <property type="entry name" value="Baculoviral IAP repeat containing 7"/>
    <property type="match status" value="1"/>
</dbReference>
<keyword evidence="1" id="KW-0479">Metal-binding</keyword>
<dbReference type="Pfam" id="PF13920">
    <property type="entry name" value="zf-C3HC4_3"/>
    <property type="match status" value="1"/>
</dbReference>
<evidence type="ECO:0000313" key="8">
    <source>
        <dbReference type="RefSeq" id="XP_016725264.1"/>
    </source>
</evidence>
<dbReference type="GO" id="GO:0008270">
    <property type="term" value="F:zinc ion binding"/>
    <property type="evidence" value="ECO:0007669"/>
    <property type="project" value="UniProtKB-KW"/>
</dbReference>
<name>A0A1U8MI80_GOSHI</name>
<dbReference type="PIRSF" id="PIRSF036836">
    <property type="entry name" value="RNase_bind_SBP1"/>
    <property type="match status" value="1"/>
</dbReference>
<keyword evidence="3" id="KW-0862">Zinc</keyword>
<evidence type="ECO:0000256" key="1">
    <source>
        <dbReference type="ARBA" id="ARBA00022723"/>
    </source>
</evidence>
<evidence type="ECO:0000256" key="2">
    <source>
        <dbReference type="ARBA" id="ARBA00022771"/>
    </source>
</evidence>
<dbReference type="PaxDb" id="3635-A0A1U8MI80"/>
<dbReference type="Proteomes" id="UP000818029">
    <property type="component" value="Chromosome A01"/>
</dbReference>
<dbReference type="RefSeq" id="XP_016725264.1">
    <property type="nucleotide sequence ID" value="XM_016869775.2"/>
</dbReference>
<dbReference type="OrthoDB" id="1711136at2759"/>
<dbReference type="PROSITE" id="PS50089">
    <property type="entry name" value="ZF_RING_2"/>
    <property type="match status" value="1"/>
</dbReference>
<dbReference type="PANTHER" id="PTHR42647">
    <property type="entry name" value="SBP (S-RIBONUCLEASE BINDING PROTEIN) FAMILY PROTEIN"/>
    <property type="match status" value="1"/>
</dbReference>
<dbReference type="STRING" id="3635.A0A1U8MI80"/>
<sequence>MAIQEAQFYSDNVCFGGGGGGSGSGSGDNGGLGSGAFNQFLFDHRQQQLQQRHEIDQFIISQNERLRLLLEQQRNQQITMFLNKIESRALILLNQKDEEIQKAKNKLIELQNLLKKLEMDNQGWKKVAYEKEAMAMCLNKKLEALKERASCCFINGVDDAESCCEDEDTRMVCKCCNSRSTCVLFLPCRHLCSCKNCEALLDSCPVCKTAKKASIEALVS</sequence>
<dbReference type="GO" id="GO:0004842">
    <property type="term" value="F:ubiquitin-protein transferase activity"/>
    <property type="evidence" value="ECO:0000318"/>
    <property type="project" value="GO_Central"/>
</dbReference>
<evidence type="ECO:0000313" key="7">
    <source>
        <dbReference type="Proteomes" id="UP000818029"/>
    </source>
</evidence>
<evidence type="ECO:0000256" key="3">
    <source>
        <dbReference type="ARBA" id="ARBA00022833"/>
    </source>
</evidence>
<evidence type="ECO:0000259" key="6">
    <source>
        <dbReference type="PROSITE" id="PS50089"/>
    </source>
</evidence>
<proteinExistence type="predicted"/>
<evidence type="ECO:0000256" key="4">
    <source>
        <dbReference type="PROSITE-ProRule" id="PRU00175"/>
    </source>
</evidence>
<dbReference type="InterPro" id="IPR013083">
    <property type="entry name" value="Znf_RING/FYVE/PHD"/>
</dbReference>
<keyword evidence="5" id="KW-0175">Coiled coil</keyword>
<accession>A0A1U8MI80</accession>
<evidence type="ECO:0000256" key="5">
    <source>
        <dbReference type="SAM" id="Coils"/>
    </source>
</evidence>
<protein>
    <submittedName>
        <fullName evidence="8">E3 ubiquitin-protein ligase BOI</fullName>
    </submittedName>
</protein>
<feature type="domain" description="RING-type" evidence="6">
    <location>
        <begin position="173"/>
        <end position="208"/>
    </location>
</feature>